<dbReference type="Proteomes" id="UP000637383">
    <property type="component" value="Unassembled WGS sequence"/>
</dbReference>
<organism evidence="2 3">
    <name type="scientific">Nostoc paludosum FACHB-159</name>
    <dbReference type="NCBI Taxonomy" id="2692908"/>
    <lineage>
        <taxon>Bacteria</taxon>
        <taxon>Bacillati</taxon>
        <taxon>Cyanobacteriota</taxon>
        <taxon>Cyanophyceae</taxon>
        <taxon>Nostocales</taxon>
        <taxon>Nostocaceae</taxon>
        <taxon>Nostoc</taxon>
    </lineage>
</organism>
<comment type="caution">
    <text evidence="2">The sequence shown here is derived from an EMBL/GenBank/DDBJ whole genome shotgun (WGS) entry which is preliminary data.</text>
</comment>
<keyword evidence="3" id="KW-1185">Reference proteome</keyword>
<feature type="region of interest" description="Disordered" evidence="1">
    <location>
        <begin position="1"/>
        <end position="25"/>
    </location>
</feature>
<name>A0ABR8KG61_9NOSO</name>
<gene>
    <name evidence="2" type="ORF">H6H03_24745</name>
</gene>
<sequence length="76" mass="7833">MTQDKHSDLPAQNQTSLETFSNTDPINLEVQSQTSLETSSHTHRIATSLGAVGGGIAGAALGRSIGGKLVGQVAWS</sequence>
<evidence type="ECO:0008006" key="4">
    <source>
        <dbReference type="Google" id="ProtNLM"/>
    </source>
</evidence>
<dbReference type="EMBL" id="JACJTU010000026">
    <property type="protein sequence ID" value="MBD2737052.1"/>
    <property type="molecule type" value="Genomic_DNA"/>
</dbReference>
<feature type="compositionally biased region" description="Polar residues" evidence="1">
    <location>
        <begin position="10"/>
        <end position="25"/>
    </location>
</feature>
<evidence type="ECO:0000313" key="3">
    <source>
        <dbReference type="Proteomes" id="UP000637383"/>
    </source>
</evidence>
<evidence type="ECO:0000256" key="1">
    <source>
        <dbReference type="SAM" id="MobiDB-lite"/>
    </source>
</evidence>
<accession>A0ABR8KG61</accession>
<dbReference type="RefSeq" id="WP_190957654.1">
    <property type="nucleotide sequence ID" value="NZ_JACJTU010000026.1"/>
</dbReference>
<reference evidence="2 3" key="1">
    <citation type="journal article" date="2020" name="ISME J.">
        <title>Comparative genomics reveals insights into cyanobacterial evolution and habitat adaptation.</title>
        <authorList>
            <person name="Chen M.Y."/>
            <person name="Teng W.K."/>
            <person name="Zhao L."/>
            <person name="Hu C.X."/>
            <person name="Zhou Y.K."/>
            <person name="Han B.P."/>
            <person name="Song L.R."/>
            <person name="Shu W.S."/>
        </authorList>
    </citation>
    <scope>NUCLEOTIDE SEQUENCE [LARGE SCALE GENOMIC DNA]</scope>
    <source>
        <strain evidence="2 3">FACHB-159</strain>
    </source>
</reference>
<protein>
    <recommendedName>
        <fullName evidence="4">Glycine zipper 2TM domain-containing protein</fullName>
    </recommendedName>
</protein>
<evidence type="ECO:0000313" key="2">
    <source>
        <dbReference type="EMBL" id="MBD2737052.1"/>
    </source>
</evidence>
<proteinExistence type="predicted"/>